<sequence>MAKKIFKFKYNQPGFVKSDIKLDYTFKSPSDTSSFYNESDNMDKAFQKSIDKISQKSANEVLQESIDETY</sequence>
<reference evidence="1" key="1">
    <citation type="submission" date="2021-06" db="EMBL/GenBank/DDBJ databases">
        <authorList>
            <person name="Kallberg Y."/>
            <person name="Tangrot J."/>
            <person name="Rosling A."/>
        </authorList>
    </citation>
    <scope>NUCLEOTIDE SEQUENCE</scope>
    <source>
        <strain evidence="1">MA453B</strain>
    </source>
</reference>
<name>A0A9N9JYL2_9GLOM</name>
<protein>
    <submittedName>
        <fullName evidence="1">3225_t:CDS:1</fullName>
    </submittedName>
</protein>
<comment type="caution">
    <text evidence="1">The sequence shown here is derived from an EMBL/GenBank/DDBJ whole genome shotgun (WGS) entry which is preliminary data.</text>
</comment>
<keyword evidence="2" id="KW-1185">Reference proteome</keyword>
<proteinExistence type="predicted"/>
<evidence type="ECO:0000313" key="1">
    <source>
        <dbReference type="EMBL" id="CAG8802518.1"/>
    </source>
</evidence>
<organism evidence="1 2">
    <name type="scientific">Dentiscutata erythropus</name>
    <dbReference type="NCBI Taxonomy" id="1348616"/>
    <lineage>
        <taxon>Eukaryota</taxon>
        <taxon>Fungi</taxon>
        <taxon>Fungi incertae sedis</taxon>
        <taxon>Mucoromycota</taxon>
        <taxon>Glomeromycotina</taxon>
        <taxon>Glomeromycetes</taxon>
        <taxon>Diversisporales</taxon>
        <taxon>Gigasporaceae</taxon>
        <taxon>Dentiscutata</taxon>
    </lineage>
</organism>
<feature type="non-terminal residue" evidence="1">
    <location>
        <position position="70"/>
    </location>
</feature>
<accession>A0A9N9JYL2</accession>
<dbReference type="Proteomes" id="UP000789405">
    <property type="component" value="Unassembled WGS sequence"/>
</dbReference>
<dbReference type="AlphaFoldDB" id="A0A9N9JYL2"/>
<evidence type="ECO:0000313" key="2">
    <source>
        <dbReference type="Proteomes" id="UP000789405"/>
    </source>
</evidence>
<dbReference type="EMBL" id="CAJVPY010037009">
    <property type="protein sequence ID" value="CAG8802518.1"/>
    <property type="molecule type" value="Genomic_DNA"/>
</dbReference>
<gene>
    <name evidence="1" type="ORF">DERYTH_LOCUS23694</name>
</gene>